<dbReference type="AlphaFoldDB" id="A0A5J6MD25"/>
<dbReference type="CDD" id="cd00130">
    <property type="entry name" value="PAS"/>
    <property type="match status" value="2"/>
</dbReference>
<keyword evidence="4" id="KW-0597">Phosphoprotein</keyword>
<keyword evidence="7" id="KW-0547">Nucleotide-binding</keyword>
<dbReference type="InterPro" id="IPR052162">
    <property type="entry name" value="Sensor_kinase/Photoreceptor"/>
</dbReference>
<dbReference type="Pfam" id="PF08447">
    <property type="entry name" value="PAS_3"/>
    <property type="match status" value="2"/>
</dbReference>
<dbReference type="GO" id="GO:0000155">
    <property type="term" value="F:phosphorelay sensor kinase activity"/>
    <property type="evidence" value="ECO:0007669"/>
    <property type="project" value="InterPro"/>
</dbReference>
<dbReference type="InterPro" id="IPR025201">
    <property type="entry name" value="KdpD_TM"/>
</dbReference>
<dbReference type="Gene3D" id="1.20.120.620">
    <property type="entry name" value="Backbone structure of the membrane domain of e. Coli histidine kinase receptor kdpd"/>
    <property type="match status" value="1"/>
</dbReference>
<dbReference type="InterPro" id="IPR000014">
    <property type="entry name" value="PAS"/>
</dbReference>
<organism evidence="17 18">
    <name type="scientific">Hypericibacter terrae</name>
    <dbReference type="NCBI Taxonomy" id="2602015"/>
    <lineage>
        <taxon>Bacteria</taxon>
        <taxon>Pseudomonadati</taxon>
        <taxon>Pseudomonadota</taxon>
        <taxon>Alphaproteobacteria</taxon>
        <taxon>Rhodospirillales</taxon>
        <taxon>Dongiaceae</taxon>
        <taxon>Hypericibacter</taxon>
    </lineage>
</organism>
<feature type="domain" description="PAS" evidence="15">
    <location>
        <begin position="156"/>
        <end position="229"/>
    </location>
</feature>
<protein>
    <recommendedName>
        <fullName evidence="3">histidine kinase</fullName>
        <ecNumber evidence="3">2.7.13.3</ecNumber>
    </recommendedName>
</protein>
<dbReference type="CDD" id="cd00082">
    <property type="entry name" value="HisKA"/>
    <property type="match status" value="1"/>
</dbReference>
<feature type="domain" description="PAC" evidence="16">
    <location>
        <begin position="356"/>
        <end position="407"/>
    </location>
</feature>
<feature type="domain" description="PAC" evidence="16">
    <location>
        <begin position="474"/>
        <end position="526"/>
    </location>
</feature>
<feature type="domain" description="Histidine kinase" evidence="14">
    <location>
        <begin position="546"/>
        <end position="761"/>
    </location>
</feature>
<accession>A0A5J6MD25</accession>
<dbReference type="OrthoDB" id="9795133at2"/>
<sequence length="765" mass="84492">MSGLAQISKALAGVRGVAARITGHLAGTSWPSLTSGASLSPASDGAARFRHLGLLWLFGGIALALVTLLCFTLGLDDATTAFAFLIVIVLLSLMDSFVSSAIFSIVAVGCLDYFFIPPVFAFEVSDTQDLTVLAAFLIASLAVTSLVRRLRRLDELKREQAQLLDLTSDSVFVCDIEDRIVYWNRSAAELYGWSRSEALGKNAQQLLQAVYPAPLGEIMESLSRTGRWEGELRHTTRDGRKIITSSRWSLQRDARGRPIGTLETNTDITERKRAEDALRQSQAAYLAEAQKLSHTGSFGWSVATGEILWSGESFQIFEYEPVAKVSLDMVMNRVHPEDAELVRETIERAARHGEDFDFEHRLLMPGGAVKHVHIVARAVTDESGDTEFVGAMMDITTAKEAENRAQLIIDTVPGLIWHARPDGSFDFISQRWLEFAGQTSVERLSEGWSEQIHPAEIEQVRARWARAVAEVKPFEVEARFRRFDGEYRWLLVQALPLLDSSGNLLGWYGNDIDIHDRKQTEEALRQAQGELAHVNRVTTMGELTAALAHEINQPIGAAVTNAESCLSWLAGDNPNIEEARAAAGNIVRDGMRAAEIITRIRRLFKKDTSLRELVDVNNVIGEMIGILRNEAIRYAIAIRTELDADLPPVMGDRVQLQQVVMNLMLNSIDAMKTMDGRRILDIRSRRTDEDEVMISVRDTGVGLPPQPAERIFDAFFTTKPDGTGMGLSISRAIIAAHGGRLWAADNAPRGAIFHLTVPVEADPSG</sequence>
<dbReference type="Gene3D" id="3.30.565.10">
    <property type="entry name" value="Histidine kinase-like ATPase, C-terminal domain"/>
    <property type="match status" value="1"/>
</dbReference>
<dbReference type="Pfam" id="PF00512">
    <property type="entry name" value="HisKA"/>
    <property type="match status" value="1"/>
</dbReference>
<dbReference type="SMART" id="SM00086">
    <property type="entry name" value="PAC"/>
    <property type="match status" value="3"/>
</dbReference>
<dbReference type="InterPro" id="IPR035965">
    <property type="entry name" value="PAS-like_dom_sf"/>
</dbReference>
<dbReference type="SMART" id="SM00387">
    <property type="entry name" value="HATPase_c"/>
    <property type="match status" value="1"/>
</dbReference>
<dbReference type="Gene3D" id="1.10.287.130">
    <property type="match status" value="1"/>
</dbReference>
<dbReference type="FunFam" id="3.30.450.20:FF:000099">
    <property type="entry name" value="Sensory box sensor histidine kinase"/>
    <property type="match status" value="1"/>
</dbReference>
<evidence type="ECO:0000313" key="18">
    <source>
        <dbReference type="Proteomes" id="UP000326202"/>
    </source>
</evidence>
<comment type="subcellular location">
    <subcellularLocation>
        <location evidence="2">Membrane</location>
        <topology evidence="2">Multi-pass membrane protein</topology>
    </subcellularLocation>
</comment>
<dbReference type="Gene3D" id="2.10.70.100">
    <property type="match status" value="1"/>
</dbReference>
<dbReference type="SUPFAM" id="SSF55874">
    <property type="entry name" value="ATPase domain of HSP90 chaperone/DNA topoisomerase II/histidine kinase"/>
    <property type="match status" value="1"/>
</dbReference>
<keyword evidence="12 13" id="KW-0472">Membrane</keyword>
<evidence type="ECO:0000259" key="14">
    <source>
        <dbReference type="PROSITE" id="PS50109"/>
    </source>
</evidence>
<dbReference type="KEGG" id="htq:FRZ44_06210"/>
<feature type="transmembrane region" description="Helical" evidence="13">
    <location>
        <begin position="130"/>
        <end position="148"/>
    </location>
</feature>
<evidence type="ECO:0000256" key="12">
    <source>
        <dbReference type="ARBA" id="ARBA00023136"/>
    </source>
</evidence>
<feature type="domain" description="PAC" evidence="16">
    <location>
        <begin position="228"/>
        <end position="280"/>
    </location>
</feature>
<evidence type="ECO:0000256" key="3">
    <source>
        <dbReference type="ARBA" id="ARBA00012438"/>
    </source>
</evidence>
<dbReference type="Proteomes" id="UP000326202">
    <property type="component" value="Chromosome"/>
</dbReference>
<dbReference type="PANTHER" id="PTHR43304">
    <property type="entry name" value="PHYTOCHROME-LIKE PROTEIN CPH1"/>
    <property type="match status" value="1"/>
</dbReference>
<dbReference type="InterPro" id="IPR013656">
    <property type="entry name" value="PAS_4"/>
</dbReference>
<evidence type="ECO:0000256" key="1">
    <source>
        <dbReference type="ARBA" id="ARBA00000085"/>
    </source>
</evidence>
<dbReference type="Pfam" id="PF08448">
    <property type="entry name" value="PAS_4"/>
    <property type="match status" value="1"/>
</dbReference>
<dbReference type="PRINTS" id="PR00344">
    <property type="entry name" value="BCTRLSENSOR"/>
</dbReference>
<dbReference type="PROSITE" id="PS50113">
    <property type="entry name" value="PAC"/>
    <property type="match status" value="3"/>
</dbReference>
<dbReference type="PROSITE" id="PS50109">
    <property type="entry name" value="HIS_KIN"/>
    <property type="match status" value="1"/>
</dbReference>
<evidence type="ECO:0000256" key="2">
    <source>
        <dbReference type="ARBA" id="ARBA00004141"/>
    </source>
</evidence>
<dbReference type="InterPro" id="IPR004358">
    <property type="entry name" value="Sig_transdc_His_kin-like_C"/>
</dbReference>
<comment type="catalytic activity">
    <reaction evidence="1">
        <text>ATP + protein L-histidine = ADP + protein N-phospho-L-histidine.</text>
        <dbReference type="EC" id="2.7.13.3"/>
    </reaction>
</comment>
<keyword evidence="9" id="KW-0067">ATP-binding</keyword>
<evidence type="ECO:0000313" key="17">
    <source>
        <dbReference type="EMBL" id="QEX15338.1"/>
    </source>
</evidence>
<dbReference type="RefSeq" id="WP_151175798.1">
    <property type="nucleotide sequence ID" value="NZ_CP042906.1"/>
</dbReference>
<dbReference type="InterPro" id="IPR036890">
    <property type="entry name" value="HATPase_C_sf"/>
</dbReference>
<evidence type="ECO:0000256" key="5">
    <source>
        <dbReference type="ARBA" id="ARBA00022679"/>
    </source>
</evidence>
<dbReference type="InterPro" id="IPR000700">
    <property type="entry name" value="PAS-assoc_C"/>
</dbReference>
<dbReference type="InterPro" id="IPR001610">
    <property type="entry name" value="PAC"/>
</dbReference>
<dbReference type="InterPro" id="IPR005467">
    <property type="entry name" value="His_kinase_dom"/>
</dbReference>
<keyword evidence="8 17" id="KW-0418">Kinase</keyword>
<dbReference type="GO" id="GO:0016020">
    <property type="term" value="C:membrane"/>
    <property type="evidence" value="ECO:0007669"/>
    <property type="project" value="UniProtKB-SubCell"/>
</dbReference>
<evidence type="ECO:0000259" key="16">
    <source>
        <dbReference type="PROSITE" id="PS50113"/>
    </source>
</evidence>
<dbReference type="SMART" id="SM00091">
    <property type="entry name" value="PAS"/>
    <property type="match status" value="3"/>
</dbReference>
<dbReference type="SUPFAM" id="SSF47384">
    <property type="entry name" value="Homodimeric domain of signal transducing histidine kinase"/>
    <property type="match status" value="1"/>
</dbReference>
<evidence type="ECO:0000256" key="8">
    <source>
        <dbReference type="ARBA" id="ARBA00022777"/>
    </source>
</evidence>
<feature type="transmembrane region" description="Helical" evidence="13">
    <location>
        <begin position="105"/>
        <end position="124"/>
    </location>
</feature>
<evidence type="ECO:0000256" key="10">
    <source>
        <dbReference type="ARBA" id="ARBA00022989"/>
    </source>
</evidence>
<keyword evidence="11" id="KW-0902">Two-component regulatory system</keyword>
<reference evidence="17 18" key="1">
    <citation type="submission" date="2019-08" db="EMBL/GenBank/DDBJ databases">
        <title>Hyperibacter terrae gen. nov., sp. nov. and Hyperibacter viscosus sp. nov., two new members in the family Rhodospirillaceae isolated from the rhizosphere of Hypericum perforatum.</title>
        <authorList>
            <person name="Noviana Z."/>
        </authorList>
    </citation>
    <scope>NUCLEOTIDE SEQUENCE [LARGE SCALE GENOMIC DNA]</scope>
    <source>
        <strain evidence="17 18">R5913</strain>
    </source>
</reference>
<evidence type="ECO:0000256" key="7">
    <source>
        <dbReference type="ARBA" id="ARBA00022741"/>
    </source>
</evidence>
<dbReference type="InterPro" id="IPR036097">
    <property type="entry name" value="HisK_dim/P_sf"/>
</dbReference>
<dbReference type="NCBIfam" id="TIGR00229">
    <property type="entry name" value="sensory_box"/>
    <property type="match status" value="3"/>
</dbReference>
<proteinExistence type="predicted"/>
<dbReference type="PROSITE" id="PS50112">
    <property type="entry name" value="PAS"/>
    <property type="match status" value="1"/>
</dbReference>
<dbReference type="SUPFAM" id="SSF55785">
    <property type="entry name" value="PYP-like sensor domain (PAS domain)"/>
    <property type="match status" value="3"/>
</dbReference>
<dbReference type="SMART" id="SM00388">
    <property type="entry name" value="HisKA"/>
    <property type="match status" value="1"/>
</dbReference>
<gene>
    <name evidence="17" type="primary">nwsA</name>
    <name evidence="17" type="ORF">FRZ44_06210</name>
</gene>
<evidence type="ECO:0000259" key="15">
    <source>
        <dbReference type="PROSITE" id="PS50112"/>
    </source>
</evidence>
<evidence type="ECO:0000256" key="9">
    <source>
        <dbReference type="ARBA" id="ARBA00022840"/>
    </source>
</evidence>
<dbReference type="InterPro" id="IPR003661">
    <property type="entry name" value="HisK_dim/P_dom"/>
</dbReference>
<evidence type="ECO:0000256" key="11">
    <source>
        <dbReference type="ARBA" id="ARBA00023012"/>
    </source>
</evidence>
<name>A0A5J6MD25_9PROT</name>
<evidence type="ECO:0000256" key="6">
    <source>
        <dbReference type="ARBA" id="ARBA00022692"/>
    </source>
</evidence>
<evidence type="ECO:0000256" key="4">
    <source>
        <dbReference type="ARBA" id="ARBA00022553"/>
    </source>
</evidence>
<keyword evidence="18" id="KW-1185">Reference proteome</keyword>
<evidence type="ECO:0000256" key="13">
    <source>
        <dbReference type="SAM" id="Phobius"/>
    </source>
</evidence>
<dbReference type="InterPro" id="IPR038318">
    <property type="entry name" value="KdpD_sf"/>
</dbReference>
<dbReference type="EC" id="2.7.13.3" evidence="3"/>
<dbReference type="Pfam" id="PF13493">
    <property type="entry name" value="DUF4118"/>
    <property type="match status" value="1"/>
</dbReference>
<dbReference type="GO" id="GO:0005524">
    <property type="term" value="F:ATP binding"/>
    <property type="evidence" value="ECO:0007669"/>
    <property type="project" value="UniProtKB-KW"/>
</dbReference>
<keyword evidence="6 13" id="KW-0812">Transmembrane</keyword>
<keyword evidence="10 13" id="KW-1133">Transmembrane helix</keyword>
<dbReference type="Gene3D" id="3.30.450.20">
    <property type="entry name" value="PAS domain"/>
    <property type="match status" value="3"/>
</dbReference>
<dbReference type="PANTHER" id="PTHR43304:SF1">
    <property type="entry name" value="PAC DOMAIN-CONTAINING PROTEIN"/>
    <property type="match status" value="1"/>
</dbReference>
<dbReference type="EMBL" id="CP042906">
    <property type="protein sequence ID" value="QEX15338.1"/>
    <property type="molecule type" value="Genomic_DNA"/>
</dbReference>
<dbReference type="Pfam" id="PF02518">
    <property type="entry name" value="HATPase_c"/>
    <property type="match status" value="1"/>
</dbReference>
<dbReference type="InterPro" id="IPR003594">
    <property type="entry name" value="HATPase_dom"/>
</dbReference>
<feature type="transmembrane region" description="Helical" evidence="13">
    <location>
        <begin position="54"/>
        <end position="75"/>
    </location>
</feature>
<dbReference type="InterPro" id="IPR013655">
    <property type="entry name" value="PAS_fold_3"/>
</dbReference>
<keyword evidence="5" id="KW-0808">Transferase</keyword>